<dbReference type="AlphaFoldDB" id="A0A0C2DLM9"/>
<protein>
    <submittedName>
        <fullName evidence="2">Uncharacterized protein</fullName>
    </submittedName>
</protein>
<sequence>MSSDGVLTPGRTQLTLSTPSTANSNTENANFTEDTMAAFEGGPRQRLSYDEVTSYSIADMSMGDTTVTDDTEAVLIETQALQLDDHSAVDMCISETISAGDLNASSKLSRGLPKCDLTMDETMVAMSTKPGQSVSMFLTPAHTSHNKSSVSTYNDDTALAFEDVITARTRDSGQEDEMKLSTTISDSTFSGDTMAVFETVERDKESAASGSSDMDITSVATSTSVLENHSPPSCAVAVSHEEEPGNATFVVEHRSPIQPLANLSVGSPHFEQAANETVTLVGSEKSCHIEAESSSVATGDDHGLTFTQAAGDYEEASGEQSVCKDASIVISRISDSSDVKGLTHNGTYNLCSTPDKSNSSMRPEEKDLFGAFEDFQVAPTGALLLFILKHVELCAK</sequence>
<dbReference type="EMBL" id="KN728602">
    <property type="protein sequence ID" value="KIH63522.1"/>
    <property type="molecule type" value="Genomic_DNA"/>
</dbReference>
<accession>A0A0C2DLM9</accession>
<feature type="region of interest" description="Disordered" evidence="1">
    <location>
        <begin position="1"/>
        <end position="32"/>
    </location>
</feature>
<name>A0A0C2DLM9_9BILA</name>
<reference evidence="2 3" key="1">
    <citation type="submission" date="2013-12" db="EMBL/GenBank/DDBJ databases">
        <title>Draft genome of the parsitic nematode Ancylostoma duodenale.</title>
        <authorList>
            <person name="Mitreva M."/>
        </authorList>
    </citation>
    <scope>NUCLEOTIDE SEQUENCE [LARGE SCALE GENOMIC DNA]</scope>
    <source>
        <strain evidence="2 3">Zhejiang</strain>
    </source>
</reference>
<keyword evidence="3" id="KW-1185">Reference proteome</keyword>
<proteinExistence type="predicted"/>
<dbReference type="Proteomes" id="UP000054047">
    <property type="component" value="Unassembled WGS sequence"/>
</dbReference>
<evidence type="ECO:0000313" key="3">
    <source>
        <dbReference type="Proteomes" id="UP000054047"/>
    </source>
</evidence>
<evidence type="ECO:0000256" key="1">
    <source>
        <dbReference type="SAM" id="MobiDB-lite"/>
    </source>
</evidence>
<dbReference type="OrthoDB" id="5834495at2759"/>
<organism evidence="2 3">
    <name type="scientific">Ancylostoma duodenale</name>
    <dbReference type="NCBI Taxonomy" id="51022"/>
    <lineage>
        <taxon>Eukaryota</taxon>
        <taxon>Metazoa</taxon>
        <taxon>Ecdysozoa</taxon>
        <taxon>Nematoda</taxon>
        <taxon>Chromadorea</taxon>
        <taxon>Rhabditida</taxon>
        <taxon>Rhabditina</taxon>
        <taxon>Rhabditomorpha</taxon>
        <taxon>Strongyloidea</taxon>
        <taxon>Ancylostomatidae</taxon>
        <taxon>Ancylostomatinae</taxon>
        <taxon>Ancylostoma</taxon>
    </lineage>
</organism>
<gene>
    <name evidence="2" type="ORF">ANCDUO_06179</name>
</gene>
<evidence type="ECO:0000313" key="2">
    <source>
        <dbReference type="EMBL" id="KIH63522.1"/>
    </source>
</evidence>